<keyword evidence="4" id="KW-1185">Reference proteome</keyword>
<dbReference type="EMBL" id="VUNS01000006">
    <property type="protein sequence ID" value="MST96839.1"/>
    <property type="molecule type" value="Genomic_DNA"/>
</dbReference>
<dbReference type="InterPro" id="IPR006645">
    <property type="entry name" value="NGN-like_dom"/>
</dbReference>
<evidence type="ECO:0000256" key="1">
    <source>
        <dbReference type="ARBA" id="ARBA00023163"/>
    </source>
</evidence>
<name>A0A844G340_9BACT</name>
<dbReference type="Gene3D" id="3.30.70.940">
    <property type="entry name" value="NusG, N-terminal domain"/>
    <property type="match status" value="1"/>
</dbReference>
<dbReference type="SUPFAM" id="SSF82679">
    <property type="entry name" value="N-utilization substance G protein NusG, N-terminal domain"/>
    <property type="match status" value="1"/>
</dbReference>
<dbReference type="Proteomes" id="UP000435649">
    <property type="component" value="Unassembled WGS sequence"/>
</dbReference>
<dbReference type="Pfam" id="PF02357">
    <property type="entry name" value="NusG"/>
    <property type="match status" value="1"/>
</dbReference>
<proteinExistence type="predicted"/>
<evidence type="ECO:0000259" key="2">
    <source>
        <dbReference type="Pfam" id="PF02357"/>
    </source>
</evidence>
<keyword evidence="1" id="KW-0804">Transcription</keyword>
<reference evidence="3 4" key="1">
    <citation type="submission" date="2019-08" db="EMBL/GenBank/DDBJ databases">
        <title>In-depth cultivation of the pig gut microbiome towards novel bacterial diversity and tailored functional studies.</title>
        <authorList>
            <person name="Wylensek D."/>
            <person name="Hitch T.C.A."/>
            <person name="Clavel T."/>
        </authorList>
    </citation>
    <scope>NUCLEOTIDE SEQUENCE [LARGE SCALE GENOMIC DNA]</scope>
    <source>
        <strain evidence="3 4">BBE-744-WT-12</strain>
    </source>
</reference>
<organism evidence="3 4">
    <name type="scientific">Victivallis lenta</name>
    <dbReference type="NCBI Taxonomy" id="2606640"/>
    <lineage>
        <taxon>Bacteria</taxon>
        <taxon>Pseudomonadati</taxon>
        <taxon>Lentisphaerota</taxon>
        <taxon>Lentisphaeria</taxon>
        <taxon>Victivallales</taxon>
        <taxon>Victivallaceae</taxon>
        <taxon>Victivallis</taxon>
    </lineage>
</organism>
<dbReference type="GO" id="GO:0006354">
    <property type="term" value="P:DNA-templated transcription elongation"/>
    <property type="evidence" value="ECO:0007669"/>
    <property type="project" value="InterPro"/>
</dbReference>
<evidence type="ECO:0000313" key="4">
    <source>
        <dbReference type="Proteomes" id="UP000435649"/>
    </source>
</evidence>
<gene>
    <name evidence="3" type="ORF">FYJ85_07235</name>
</gene>
<dbReference type="InterPro" id="IPR036735">
    <property type="entry name" value="NGN_dom_sf"/>
</dbReference>
<sequence>MGRLFGHDRDGRHWFRFGRIFEAGHSLRKRIFFSRSTGGVSISMRFEPRKIVITEDENSLWYPLRTVPRHEIKLYRQLEEKGIPVYLPVMPAVKVHHVCYKTNSYRYEDEVLRPMLPSYVFARLDCTQRQSVWRTNSVRALLDVPKVQQASFAEELRGLQVMEELSFHTKVEYKKEIAVNDRFVIEEPRQFEGSYGYLVERRKRFLWVIKLEIIGGCVTAEIDPRQYKFTKV</sequence>
<comment type="caution">
    <text evidence="3">The sequence shown here is derived from an EMBL/GenBank/DDBJ whole genome shotgun (WGS) entry which is preliminary data.</text>
</comment>
<protein>
    <recommendedName>
        <fullName evidence="2">NusG-like N-terminal domain-containing protein</fullName>
    </recommendedName>
</protein>
<dbReference type="AlphaFoldDB" id="A0A844G340"/>
<accession>A0A844G340</accession>
<feature type="domain" description="NusG-like N-terminal" evidence="2">
    <location>
        <begin position="61"/>
        <end position="142"/>
    </location>
</feature>
<evidence type="ECO:0000313" key="3">
    <source>
        <dbReference type="EMBL" id="MST96839.1"/>
    </source>
</evidence>